<dbReference type="InterPro" id="IPR052747">
    <property type="entry name" value="TA_system_RelE_toxin"/>
</dbReference>
<dbReference type="Gene3D" id="3.30.2310.20">
    <property type="entry name" value="RelE-like"/>
    <property type="match status" value="1"/>
</dbReference>
<sequence length="92" mass="11078">MNYLEDNLTKWRLIILKPAERYLKRLSSEHQARIIRALKLLQQDRNLVDIKSLQGRPEWRLRVGNYRILFVIDPENTIYTVTLIKPRGDVYK</sequence>
<reference evidence="2 3" key="1">
    <citation type="journal article" date="2014" name="Appl. Environ. Microbiol.">
        <title>Elucidation of insertion elements encoded on plasmids and in vitro construction of shuttle vectors from the toxic cyanobacterium Planktothrix.</title>
        <authorList>
            <person name="Christiansen G."/>
            <person name="Goesmann A."/>
            <person name="Kurmayer R."/>
        </authorList>
    </citation>
    <scope>NUCLEOTIDE SEQUENCE [LARGE SCALE GENOMIC DNA]</scope>
    <source>
        <strain evidence="2 3">NIVA-CYA 126/8</strain>
    </source>
</reference>
<proteinExistence type="predicted"/>
<evidence type="ECO:0000313" key="2">
    <source>
        <dbReference type="EMBL" id="KEI69273.1"/>
    </source>
</evidence>
<dbReference type="SUPFAM" id="SSF143011">
    <property type="entry name" value="RelE-like"/>
    <property type="match status" value="1"/>
</dbReference>
<dbReference type="InterPro" id="IPR035093">
    <property type="entry name" value="RelE/ParE_toxin_dom_sf"/>
</dbReference>
<dbReference type="HOGENOM" id="CLU_155761_6_5_3"/>
<dbReference type="PANTHER" id="PTHR38813">
    <property type="match status" value="1"/>
</dbReference>
<dbReference type="PANTHER" id="PTHR38813:SF1">
    <property type="entry name" value="TOXIN RELE1-RELATED"/>
    <property type="match status" value="1"/>
</dbReference>
<accession>A0A073CNE6</accession>
<organism evidence="2 3">
    <name type="scientific">Planktothrix agardhii (strain NIVA-CYA 126/8)</name>
    <dbReference type="NCBI Taxonomy" id="388467"/>
    <lineage>
        <taxon>Bacteria</taxon>
        <taxon>Bacillati</taxon>
        <taxon>Cyanobacteriota</taxon>
        <taxon>Cyanophyceae</taxon>
        <taxon>Oscillatoriophycideae</taxon>
        <taxon>Oscillatoriales</taxon>
        <taxon>Microcoleaceae</taxon>
        <taxon>Planktothrix</taxon>
    </lineage>
</organism>
<protein>
    <recommendedName>
        <fullName evidence="4">Plasmid stabilization system protein</fullName>
    </recommendedName>
</protein>
<dbReference type="Pfam" id="PF05016">
    <property type="entry name" value="ParE_toxin"/>
    <property type="match status" value="1"/>
</dbReference>
<keyword evidence="1" id="KW-1277">Toxin-antitoxin system</keyword>
<gene>
    <name evidence="2" type="ORF">A19Y_4650</name>
</gene>
<dbReference type="eggNOG" id="COG2026">
    <property type="taxonomic scope" value="Bacteria"/>
</dbReference>
<dbReference type="EMBL" id="CM002803">
    <property type="protein sequence ID" value="KEI69273.1"/>
    <property type="molecule type" value="Genomic_DNA"/>
</dbReference>
<dbReference type="InterPro" id="IPR007712">
    <property type="entry name" value="RelE/ParE_toxin"/>
</dbReference>
<dbReference type="AlphaFoldDB" id="A0A073CNE6"/>
<evidence type="ECO:0008006" key="4">
    <source>
        <dbReference type="Google" id="ProtNLM"/>
    </source>
</evidence>
<dbReference type="STRING" id="388467.A19Y_4650"/>
<keyword evidence="3" id="KW-1185">Reference proteome</keyword>
<evidence type="ECO:0000256" key="1">
    <source>
        <dbReference type="ARBA" id="ARBA00022649"/>
    </source>
</evidence>
<dbReference type="PATRIC" id="fig|388467.6.peg.4589"/>
<dbReference type="Proteomes" id="UP000027395">
    <property type="component" value="Chromosome"/>
</dbReference>
<evidence type="ECO:0000313" key="3">
    <source>
        <dbReference type="Proteomes" id="UP000027395"/>
    </source>
</evidence>
<name>A0A073CNE6_PLAA1</name>